<feature type="domain" description="PKD" evidence="2">
    <location>
        <begin position="63"/>
        <end position="94"/>
    </location>
</feature>
<reference evidence="3 4" key="1">
    <citation type="submission" date="2015-11" db="EMBL/GenBank/DDBJ databases">
        <title>Description and complete genome sequence of a novel strain predominating in hypersaline microbial mats and representing a new family of the Bacteriodetes phylum.</title>
        <authorList>
            <person name="Spring S."/>
            <person name="Bunk B."/>
            <person name="Sproer C."/>
            <person name="Klenk H.-P."/>
        </authorList>
    </citation>
    <scope>NUCLEOTIDE SEQUENCE [LARGE SCALE GENOMIC DNA]</scope>
    <source>
        <strain evidence="3 4">L21-Spi-D4</strain>
    </source>
</reference>
<dbReference type="InterPro" id="IPR011042">
    <property type="entry name" value="6-blade_b-propeller_TolB-like"/>
</dbReference>
<dbReference type="GO" id="GO:0060070">
    <property type="term" value="P:canonical Wnt signaling pathway"/>
    <property type="evidence" value="ECO:0007669"/>
    <property type="project" value="TreeGrafter"/>
</dbReference>
<accession>A0A0S2HXL8</accession>
<dbReference type="KEGG" id="blq:L21SP5_00870"/>
<dbReference type="SMART" id="SM00135">
    <property type="entry name" value="LY"/>
    <property type="match status" value="5"/>
</dbReference>
<keyword evidence="1" id="KW-0732">Signal</keyword>
<organism evidence="3 4">
    <name type="scientific">Salinivirga cyanobacteriivorans</name>
    <dbReference type="NCBI Taxonomy" id="1307839"/>
    <lineage>
        <taxon>Bacteria</taxon>
        <taxon>Pseudomonadati</taxon>
        <taxon>Bacteroidota</taxon>
        <taxon>Bacteroidia</taxon>
        <taxon>Bacteroidales</taxon>
        <taxon>Salinivirgaceae</taxon>
        <taxon>Salinivirga</taxon>
    </lineage>
</organism>
<dbReference type="PANTHER" id="PTHR46513">
    <property type="entry name" value="VITELLOGENIN RECEPTOR-LIKE PROTEIN-RELATED-RELATED"/>
    <property type="match status" value="1"/>
</dbReference>
<gene>
    <name evidence="3" type="ORF">L21SP5_00870</name>
</gene>
<keyword evidence="3" id="KW-0645">Protease</keyword>
<dbReference type="InterPro" id="IPR013783">
    <property type="entry name" value="Ig-like_fold"/>
</dbReference>
<dbReference type="InterPro" id="IPR000601">
    <property type="entry name" value="PKD_dom"/>
</dbReference>
<feature type="chain" id="PRO_5006599404" evidence="1">
    <location>
        <begin position="20"/>
        <end position="404"/>
    </location>
</feature>
<dbReference type="Gene3D" id="2.60.40.10">
    <property type="entry name" value="Immunoglobulins"/>
    <property type="match status" value="1"/>
</dbReference>
<name>A0A0S2HXL8_9BACT</name>
<dbReference type="PATRIC" id="fig|1307839.3.peg.921"/>
<dbReference type="EMBL" id="CP013118">
    <property type="protein sequence ID" value="ALO14540.1"/>
    <property type="molecule type" value="Genomic_DNA"/>
</dbReference>
<dbReference type="STRING" id="1307839.L21SP5_00870"/>
<dbReference type="InterPro" id="IPR022409">
    <property type="entry name" value="PKD/Chitinase_dom"/>
</dbReference>
<dbReference type="SUPFAM" id="SSF49299">
    <property type="entry name" value="PKD domain"/>
    <property type="match status" value="1"/>
</dbReference>
<dbReference type="Pfam" id="PF18911">
    <property type="entry name" value="PKD_4"/>
    <property type="match status" value="1"/>
</dbReference>
<dbReference type="PROSITE" id="PS51257">
    <property type="entry name" value="PROKAR_LIPOPROTEIN"/>
    <property type="match status" value="1"/>
</dbReference>
<dbReference type="RefSeq" id="WP_057952079.1">
    <property type="nucleotide sequence ID" value="NZ_CP013118.1"/>
</dbReference>
<dbReference type="GO" id="GO:0006508">
    <property type="term" value="P:proteolysis"/>
    <property type="evidence" value="ECO:0007669"/>
    <property type="project" value="UniProtKB-KW"/>
</dbReference>
<feature type="signal peptide" evidence="1">
    <location>
        <begin position="1"/>
        <end position="19"/>
    </location>
</feature>
<dbReference type="InterPro" id="IPR050778">
    <property type="entry name" value="Cueball_EGF_LRP_Nidogen"/>
</dbReference>
<evidence type="ECO:0000259" key="2">
    <source>
        <dbReference type="PROSITE" id="PS50093"/>
    </source>
</evidence>
<dbReference type="InterPro" id="IPR000033">
    <property type="entry name" value="LDLR_classB_rpt"/>
</dbReference>
<evidence type="ECO:0000313" key="3">
    <source>
        <dbReference type="EMBL" id="ALO14540.1"/>
    </source>
</evidence>
<dbReference type="GO" id="GO:0005886">
    <property type="term" value="C:plasma membrane"/>
    <property type="evidence" value="ECO:0007669"/>
    <property type="project" value="TreeGrafter"/>
</dbReference>
<evidence type="ECO:0000313" key="4">
    <source>
        <dbReference type="Proteomes" id="UP000064893"/>
    </source>
</evidence>
<protein>
    <submittedName>
        <fullName evidence="3">Protease 1</fullName>
        <ecNumber evidence="3">3.4.21.50</ecNumber>
    </submittedName>
</protein>
<proteinExistence type="predicted"/>
<dbReference type="AlphaFoldDB" id="A0A0S2HXL8"/>
<dbReference type="SUPFAM" id="SSF101898">
    <property type="entry name" value="NHL repeat"/>
    <property type="match status" value="1"/>
</dbReference>
<dbReference type="EC" id="3.4.21.50" evidence="3"/>
<evidence type="ECO:0000256" key="1">
    <source>
        <dbReference type="SAM" id="SignalP"/>
    </source>
</evidence>
<dbReference type="SMART" id="SM00089">
    <property type="entry name" value="PKD"/>
    <property type="match status" value="1"/>
</dbReference>
<dbReference type="PROSITE" id="PS50093">
    <property type="entry name" value="PKD"/>
    <property type="match status" value="1"/>
</dbReference>
<sequence precursor="true">MKNIKRLLLYLLIGSTVFAACEDDKVDAPAASTVADFSYTTTNNAIAPSTVTFTNKSVNTNYYEWDFGNGETSNAENPSVTYESAGTYTVKLTVEAENDVYYNRLVQQKDIKIKAEPLKTLYFTDKFDAKIKYVVLDTAAPVVQEMPDVSTNSNFIAIDTTNANIYISDKDAGLIKRASLDGSSAETVLTLSSTSEPGTPWGITVVEDKVYFALVNSNDEAKIARMDLDGSNFEIAVEITDYLPLDLTYNPTDQKLYFSNDGYYDDGGIWRVNTDGSGLEVVVQNHNGSPVDAAGIAIDHINGRIFYTHYADQVVVMNNLDGTNPQNIGTYTEQNLVYGVALDLENGYLYWTDRPASDGDGNGNIIRASYSFEGGQANVGAQEMWVTGDEIDIAPYGLAIDTYR</sequence>
<keyword evidence="4" id="KW-1185">Reference proteome</keyword>
<dbReference type="GO" id="GO:0042813">
    <property type="term" value="F:Wnt receptor activity"/>
    <property type="evidence" value="ECO:0007669"/>
    <property type="project" value="TreeGrafter"/>
</dbReference>
<dbReference type="GO" id="GO:0008233">
    <property type="term" value="F:peptidase activity"/>
    <property type="evidence" value="ECO:0007669"/>
    <property type="project" value="UniProtKB-KW"/>
</dbReference>
<dbReference type="GO" id="GO:0017147">
    <property type="term" value="F:Wnt-protein binding"/>
    <property type="evidence" value="ECO:0007669"/>
    <property type="project" value="TreeGrafter"/>
</dbReference>
<dbReference type="Proteomes" id="UP000064893">
    <property type="component" value="Chromosome"/>
</dbReference>
<dbReference type="CDD" id="cd00146">
    <property type="entry name" value="PKD"/>
    <property type="match status" value="1"/>
</dbReference>
<dbReference type="OrthoDB" id="1116290at2"/>
<dbReference type="PANTHER" id="PTHR46513:SF13">
    <property type="entry name" value="EGF-LIKE DOMAIN-CONTAINING PROTEIN"/>
    <property type="match status" value="1"/>
</dbReference>
<dbReference type="InterPro" id="IPR035986">
    <property type="entry name" value="PKD_dom_sf"/>
</dbReference>
<dbReference type="Gene3D" id="2.120.10.30">
    <property type="entry name" value="TolB, C-terminal domain"/>
    <property type="match status" value="2"/>
</dbReference>
<keyword evidence="3" id="KW-0378">Hydrolase</keyword>